<evidence type="ECO:0000313" key="3">
    <source>
        <dbReference type="EMBL" id="RRT54131.1"/>
    </source>
</evidence>
<protein>
    <submittedName>
        <fullName evidence="3">Uncharacterized protein</fullName>
    </submittedName>
</protein>
<evidence type="ECO:0000256" key="1">
    <source>
        <dbReference type="SAM" id="Coils"/>
    </source>
</evidence>
<gene>
    <name evidence="3" type="ORF">B296_00043374</name>
</gene>
<dbReference type="PANTHER" id="PTHR31344:SF11">
    <property type="entry name" value="NUCLEOLAR PROTEIN GAR2-LIKE PROTEIN"/>
    <property type="match status" value="1"/>
</dbReference>
<evidence type="ECO:0000256" key="2">
    <source>
        <dbReference type="SAM" id="MobiDB-lite"/>
    </source>
</evidence>
<feature type="compositionally biased region" description="Polar residues" evidence="2">
    <location>
        <begin position="119"/>
        <end position="133"/>
    </location>
</feature>
<name>A0A426YQY0_ENSVE</name>
<dbReference type="Proteomes" id="UP000287651">
    <property type="component" value="Unassembled WGS sequence"/>
</dbReference>
<reference evidence="3 4" key="1">
    <citation type="journal article" date="2014" name="Agronomy (Basel)">
        <title>A Draft Genome Sequence for Ensete ventricosum, the Drought-Tolerant Tree Against Hunger.</title>
        <authorList>
            <person name="Harrison J."/>
            <person name="Moore K.A."/>
            <person name="Paszkiewicz K."/>
            <person name="Jones T."/>
            <person name="Grant M."/>
            <person name="Ambacheew D."/>
            <person name="Muzemil S."/>
            <person name="Studholme D.J."/>
        </authorList>
    </citation>
    <scope>NUCLEOTIDE SEQUENCE [LARGE SCALE GENOMIC DNA]</scope>
</reference>
<feature type="compositionally biased region" description="Basic and acidic residues" evidence="2">
    <location>
        <begin position="134"/>
        <end position="146"/>
    </location>
</feature>
<dbReference type="AlphaFoldDB" id="A0A426YQY0"/>
<feature type="compositionally biased region" description="Basic and acidic residues" evidence="2">
    <location>
        <begin position="12"/>
        <end position="35"/>
    </location>
</feature>
<dbReference type="PANTHER" id="PTHR31344">
    <property type="entry name" value="NUCLEAR PORE COMPLEX PROTEIN NUP205"/>
    <property type="match status" value="1"/>
</dbReference>
<dbReference type="GO" id="GO:0005643">
    <property type="term" value="C:nuclear pore"/>
    <property type="evidence" value="ECO:0007669"/>
    <property type="project" value="InterPro"/>
</dbReference>
<feature type="region of interest" description="Disordered" evidence="2">
    <location>
        <begin position="1"/>
        <end position="162"/>
    </location>
</feature>
<organism evidence="3 4">
    <name type="scientific">Ensete ventricosum</name>
    <name type="common">Abyssinian banana</name>
    <name type="synonym">Musa ensete</name>
    <dbReference type="NCBI Taxonomy" id="4639"/>
    <lineage>
        <taxon>Eukaryota</taxon>
        <taxon>Viridiplantae</taxon>
        <taxon>Streptophyta</taxon>
        <taxon>Embryophyta</taxon>
        <taxon>Tracheophyta</taxon>
        <taxon>Spermatophyta</taxon>
        <taxon>Magnoliopsida</taxon>
        <taxon>Liliopsida</taxon>
        <taxon>Zingiberales</taxon>
        <taxon>Musaceae</taxon>
        <taxon>Ensete</taxon>
    </lineage>
</organism>
<dbReference type="InterPro" id="IPR021827">
    <property type="entry name" value="Nup186/Nup192/Nup205"/>
</dbReference>
<keyword evidence="1" id="KW-0175">Coiled coil</keyword>
<feature type="region of interest" description="Disordered" evidence="2">
    <location>
        <begin position="326"/>
        <end position="350"/>
    </location>
</feature>
<proteinExistence type="predicted"/>
<evidence type="ECO:0000313" key="4">
    <source>
        <dbReference type="Proteomes" id="UP000287651"/>
    </source>
</evidence>
<feature type="coiled-coil region" evidence="1">
    <location>
        <begin position="173"/>
        <end position="200"/>
    </location>
</feature>
<sequence length="362" mass="39707">MAAKENGEEREDLSSELEKDIKHGKDGESDYEPAKDSLSSHGETPGNDDRKAKRASRVPKKLAEKETVDNSPRISPGNANHQEHGRLHFRTSNTSQKKSQKPGKAAVSPKNLSHKKLDNTNISSKPSSQVSEETANKAVEEVKEIDEAPVCDHSNGTDDETVDTEENVLDDDSASVYQKIEEMESRIEKLEEELREVAALEISLYSVIPVHGSSAHKVHTPARRLSRPYIHACLQILDPGQEGHIFSPMQSILERRVSDKEVTGGIPCAAAAPVVYLPPSADDVAEKVGDVGGKAELERRGSMVQRKGYTSDEDVDVLDTPLAHIMDKTPAPLSPSPAAEPHEESSTSNSRYNLLREEVWCV</sequence>
<dbReference type="EMBL" id="AMZH03010767">
    <property type="protein sequence ID" value="RRT54131.1"/>
    <property type="molecule type" value="Genomic_DNA"/>
</dbReference>
<comment type="caution">
    <text evidence="3">The sequence shown here is derived from an EMBL/GenBank/DDBJ whole genome shotgun (WGS) entry which is preliminary data.</text>
</comment>
<accession>A0A426YQY0</accession>
<feature type="compositionally biased region" description="Polar residues" evidence="2">
    <location>
        <begin position="69"/>
        <end position="80"/>
    </location>
</feature>